<dbReference type="Gene3D" id="3.40.50.1820">
    <property type="entry name" value="alpha/beta hydrolase"/>
    <property type="match status" value="1"/>
</dbReference>
<comment type="similarity">
    <text evidence="1">Belongs to the AB hydrolase superfamily.</text>
</comment>
<sequence length="296" mass="33224">MATTTLSSRFARSSKIILGTGIRNYTTTKEILPLAYHLHEPTGSSGPRNDAPMVVMHGLFGSKQNHRSISKPVYALDLRNHGESPHSKRHDYEAMAEDVEHFLIDKKLGPKTTLIGHSMGAKTAMAVSLRRPDLIDNLIVVDNAPVSAVLHSSFGTYARAMRQIEDARITRQSEADAILQQYEPDLGIRHFLLTNLTRLPGSKYLTFRVPVGILGKALDKIAEFPFDPEKTRFEKRALFVRGTRSAYVPDEMIPVIGRFFPLFRLRDIEAGHWVISEKPNDFKDAVVEFLNDTDTA</sequence>
<gene>
    <name evidence="4" type="ORF">Q9L58_003797</name>
</gene>
<dbReference type="PANTHER" id="PTHR46118:SF4">
    <property type="entry name" value="PROTEIN ABHD11"/>
    <property type="match status" value="1"/>
</dbReference>
<evidence type="ECO:0000259" key="3">
    <source>
        <dbReference type="Pfam" id="PF00561"/>
    </source>
</evidence>
<keyword evidence="2" id="KW-0378">Hydrolase</keyword>
<dbReference type="PANTHER" id="PTHR46118">
    <property type="entry name" value="PROTEIN ABHD11"/>
    <property type="match status" value="1"/>
</dbReference>
<accession>A0ABR3GMT1</accession>
<protein>
    <recommendedName>
        <fullName evidence="3">AB hydrolase-1 domain-containing protein</fullName>
    </recommendedName>
</protein>
<dbReference type="PRINTS" id="PR00111">
    <property type="entry name" value="ABHYDROLASE"/>
</dbReference>
<evidence type="ECO:0000256" key="2">
    <source>
        <dbReference type="ARBA" id="ARBA00022801"/>
    </source>
</evidence>
<evidence type="ECO:0000313" key="5">
    <source>
        <dbReference type="Proteomes" id="UP001447188"/>
    </source>
</evidence>
<dbReference type="EMBL" id="JBBBZM010000038">
    <property type="protein sequence ID" value="KAL0637148.1"/>
    <property type="molecule type" value="Genomic_DNA"/>
</dbReference>
<evidence type="ECO:0000313" key="4">
    <source>
        <dbReference type="EMBL" id="KAL0637148.1"/>
    </source>
</evidence>
<proteinExistence type="inferred from homology"/>
<dbReference type="SUPFAM" id="SSF53474">
    <property type="entry name" value="alpha/beta-Hydrolases"/>
    <property type="match status" value="1"/>
</dbReference>
<keyword evidence="5" id="KW-1185">Reference proteome</keyword>
<dbReference type="Proteomes" id="UP001447188">
    <property type="component" value="Unassembled WGS sequence"/>
</dbReference>
<organism evidence="4 5">
    <name type="scientific">Discina gigas</name>
    <dbReference type="NCBI Taxonomy" id="1032678"/>
    <lineage>
        <taxon>Eukaryota</taxon>
        <taxon>Fungi</taxon>
        <taxon>Dikarya</taxon>
        <taxon>Ascomycota</taxon>
        <taxon>Pezizomycotina</taxon>
        <taxon>Pezizomycetes</taxon>
        <taxon>Pezizales</taxon>
        <taxon>Discinaceae</taxon>
        <taxon>Discina</taxon>
    </lineage>
</organism>
<dbReference type="Pfam" id="PF00561">
    <property type="entry name" value="Abhydrolase_1"/>
    <property type="match status" value="1"/>
</dbReference>
<reference evidence="4 5" key="1">
    <citation type="submission" date="2024-02" db="EMBL/GenBank/DDBJ databases">
        <title>Discinaceae phylogenomics.</title>
        <authorList>
            <person name="Dirks A.C."/>
            <person name="James T.Y."/>
        </authorList>
    </citation>
    <scope>NUCLEOTIDE SEQUENCE [LARGE SCALE GENOMIC DNA]</scope>
    <source>
        <strain evidence="4 5">ACD0624</strain>
    </source>
</reference>
<name>A0ABR3GMT1_9PEZI</name>
<evidence type="ECO:0000256" key="1">
    <source>
        <dbReference type="ARBA" id="ARBA00008645"/>
    </source>
</evidence>
<dbReference type="InterPro" id="IPR000073">
    <property type="entry name" value="AB_hydrolase_1"/>
</dbReference>
<feature type="domain" description="AB hydrolase-1" evidence="3">
    <location>
        <begin position="52"/>
        <end position="279"/>
    </location>
</feature>
<dbReference type="InterPro" id="IPR029058">
    <property type="entry name" value="AB_hydrolase_fold"/>
</dbReference>
<comment type="caution">
    <text evidence="4">The sequence shown here is derived from an EMBL/GenBank/DDBJ whole genome shotgun (WGS) entry which is preliminary data.</text>
</comment>